<protein>
    <submittedName>
        <fullName evidence="1">Uncharacterized protein</fullName>
    </submittedName>
</protein>
<gene>
    <name evidence="1" type="ORF">Rcae01_04927</name>
</gene>
<proteinExistence type="predicted"/>
<sequence length="158" mass="17480">MVFRGASIEDREIRPNVASQIDAACDKTDLQCKEAAKMQLEKIEIGNSGSGKVVVGGKWGATAASCSDLYFNLHRDHRNVCEMAIVVEASVNDALWATRGLCFYGKAFHVLYRFSAQFVGFFQEKSGCAQIVIRTHGHAQIDRSGIFPGSFFRTPRRS</sequence>
<evidence type="ECO:0000313" key="2">
    <source>
        <dbReference type="Proteomes" id="UP001416858"/>
    </source>
</evidence>
<keyword evidence="2" id="KW-1185">Reference proteome</keyword>
<comment type="caution">
    <text evidence="1">The sequence shown here is derived from an EMBL/GenBank/DDBJ whole genome shotgun (WGS) entry which is preliminary data.</text>
</comment>
<organism evidence="1 2">
    <name type="scientific">Novipirellula caenicola</name>
    <dbReference type="NCBI Taxonomy" id="1536901"/>
    <lineage>
        <taxon>Bacteria</taxon>
        <taxon>Pseudomonadati</taxon>
        <taxon>Planctomycetota</taxon>
        <taxon>Planctomycetia</taxon>
        <taxon>Pirellulales</taxon>
        <taxon>Pirellulaceae</taxon>
        <taxon>Novipirellula</taxon>
    </lineage>
</organism>
<dbReference type="EMBL" id="BAABRO010000013">
    <property type="protein sequence ID" value="GAA5509428.1"/>
    <property type="molecule type" value="Genomic_DNA"/>
</dbReference>
<name>A0ABP9VWA7_9BACT</name>
<accession>A0ABP9VWA7</accession>
<dbReference type="Proteomes" id="UP001416858">
    <property type="component" value="Unassembled WGS sequence"/>
</dbReference>
<reference evidence="1 2" key="1">
    <citation type="submission" date="2024-02" db="EMBL/GenBank/DDBJ databases">
        <title>Rhodopirellula caenicola NBRC 110016.</title>
        <authorList>
            <person name="Ichikawa N."/>
            <person name="Katano-Makiyama Y."/>
            <person name="Hidaka K."/>
        </authorList>
    </citation>
    <scope>NUCLEOTIDE SEQUENCE [LARGE SCALE GENOMIC DNA]</scope>
    <source>
        <strain evidence="1 2">NBRC 110016</strain>
    </source>
</reference>
<evidence type="ECO:0000313" key="1">
    <source>
        <dbReference type="EMBL" id="GAA5509428.1"/>
    </source>
</evidence>